<dbReference type="EMBL" id="GECU01026151">
    <property type="protein sequence ID" value="JAS81555.1"/>
    <property type="molecule type" value="Transcribed_RNA"/>
</dbReference>
<reference evidence="1" key="1">
    <citation type="submission" date="2015-11" db="EMBL/GenBank/DDBJ databases">
        <title>De novo transcriptome assembly of four potential Pierce s Disease insect vectors from Arizona vineyards.</title>
        <authorList>
            <person name="Tassone E.E."/>
        </authorList>
    </citation>
    <scope>NUCLEOTIDE SEQUENCE</scope>
</reference>
<name>A0A1B6I3U3_9HEMI</name>
<sequence>MRYSAMCCKVTCKNIFQMNLFIKQVCLLYLITIAQTSLATHSYQSNSTHGSYSPGKNYSYEQYNYYSGSSIEVMIKNEEGIAVFAMIEQSTSTFSTEGCLNNKTSPYGVSTGYGYKVIEW</sequence>
<evidence type="ECO:0000313" key="1">
    <source>
        <dbReference type="EMBL" id="JAS81555.1"/>
    </source>
</evidence>
<accession>A0A1B6I3U3</accession>
<dbReference type="AlphaFoldDB" id="A0A1B6I3U3"/>
<proteinExistence type="predicted"/>
<gene>
    <name evidence="1" type="ORF">g.5630</name>
</gene>
<organism evidence="1">
    <name type="scientific">Homalodisca liturata</name>
    <dbReference type="NCBI Taxonomy" id="320908"/>
    <lineage>
        <taxon>Eukaryota</taxon>
        <taxon>Metazoa</taxon>
        <taxon>Ecdysozoa</taxon>
        <taxon>Arthropoda</taxon>
        <taxon>Hexapoda</taxon>
        <taxon>Insecta</taxon>
        <taxon>Pterygota</taxon>
        <taxon>Neoptera</taxon>
        <taxon>Paraneoptera</taxon>
        <taxon>Hemiptera</taxon>
        <taxon>Auchenorrhyncha</taxon>
        <taxon>Membracoidea</taxon>
        <taxon>Cicadellidae</taxon>
        <taxon>Cicadellinae</taxon>
        <taxon>Proconiini</taxon>
        <taxon>Homalodisca</taxon>
    </lineage>
</organism>
<protein>
    <submittedName>
        <fullName evidence="1">Uncharacterized protein</fullName>
    </submittedName>
</protein>